<sequence>RANYRCVGQDGAVSLRVPSFVVKSDDTLRRCYLQNKRPARLSKSLRRPAAPGYKIQLLYYFTDSCMYGNPLFRYWWTIAQKGRQKQRFLARFSSAYLLLAAGGKAINGRTERYVRWRLVEDDVTRRSEPALK</sequence>
<organism evidence="1 2">
    <name type="scientific">Cannabis sativa</name>
    <name type="common">Hemp</name>
    <name type="synonym">Marijuana</name>
    <dbReference type="NCBI Taxonomy" id="3483"/>
    <lineage>
        <taxon>Eukaryota</taxon>
        <taxon>Viridiplantae</taxon>
        <taxon>Streptophyta</taxon>
        <taxon>Embryophyta</taxon>
        <taxon>Tracheophyta</taxon>
        <taxon>Spermatophyta</taxon>
        <taxon>Magnoliopsida</taxon>
        <taxon>eudicotyledons</taxon>
        <taxon>Gunneridae</taxon>
        <taxon>Pentapetalae</taxon>
        <taxon>rosids</taxon>
        <taxon>fabids</taxon>
        <taxon>Rosales</taxon>
        <taxon>Cannabaceae</taxon>
        <taxon>Cannabis</taxon>
    </lineage>
</organism>
<reference evidence="1 2" key="1">
    <citation type="journal article" date="2020" name="bioRxiv">
        <title>Sequence and annotation of 42 cannabis genomes reveals extensive copy number variation in cannabinoid synthesis and pathogen resistance genes.</title>
        <authorList>
            <person name="Mckernan K.J."/>
            <person name="Helbert Y."/>
            <person name="Kane L.T."/>
            <person name="Ebling H."/>
            <person name="Zhang L."/>
            <person name="Liu B."/>
            <person name="Eaton Z."/>
            <person name="Mclaughlin S."/>
            <person name="Kingan S."/>
            <person name="Baybayan P."/>
            <person name="Concepcion G."/>
            <person name="Jordan M."/>
            <person name="Riva A."/>
            <person name="Barbazuk W."/>
            <person name="Harkins T."/>
        </authorList>
    </citation>
    <scope>NUCLEOTIDE SEQUENCE [LARGE SCALE GENOMIC DNA]</scope>
    <source>
        <strain evidence="2">cv. Jamaican Lion 4</strain>
        <tissue evidence="1">Leaf</tissue>
    </source>
</reference>
<feature type="non-terminal residue" evidence="1">
    <location>
        <position position="132"/>
    </location>
</feature>
<dbReference type="Proteomes" id="UP000525078">
    <property type="component" value="Unassembled WGS sequence"/>
</dbReference>
<dbReference type="AlphaFoldDB" id="A0A7J6GEI3"/>
<comment type="caution">
    <text evidence="1">The sequence shown here is derived from an EMBL/GenBank/DDBJ whole genome shotgun (WGS) entry which is preliminary data.</text>
</comment>
<name>A0A7J6GEI3_CANSA</name>
<protein>
    <submittedName>
        <fullName evidence="1">Uncharacterized protein</fullName>
    </submittedName>
</protein>
<dbReference type="EMBL" id="JAATIP010000062">
    <property type="protein sequence ID" value="KAF4381293.1"/>
    <property type="molecule type" value="Genomic_DNA"/>
</dbReference>
<proteinExistence type="predicted"/>
<evidence type="ECO:0000313" key="1">
    <source>
        <dbReference type="EMBL" id="KAF4381293.1"/>
    </source>
</evidence>
<accession>A0A7J6GEI3</accession>
<evidence type="ECO:0000313" key="2">
    <source>
        <dbReference type="Proteomes" id="UP000525078"/>
    </source>
</evidence>
<gene>
    <name evidence="1" type="ORF">F8388_016249</name>
</gene>